<evidence type="ECO:0000256" key="2">
    <source>
        <dbReference type="ARBA" id="ARBA00023002"/>
    </source>
</evidence>
<dbReference type="eggNOG" id="COG0111">
    <property type="taxonomic scope" value="Bacteria"/>
</dbReference>
<evidence type="ECO:0000256" key="3">
    <source>
        <dbReference type="ARBA" id="ARBA00023027"/>
    </source>
</evidence>
<evidence type="ECO:0000256" key="4">
    <source>
        <dbReference type="RuleBase" id="RU003719"/>
    </source>
</evidence>
<dbReference type="FunFam" id="3.40.50.720:FF:000203">
    <property type="entry name" value="D-3-phosphoglycerate dehydrogenase (SerA)"/>
    <property type="match status" value="1"/>
</dbReference>
<reference evidence="7 8" key="1">
    <citation type="submission" date="2011-08" db="EMBL/GenBank/DDBJ databases">
        <authorList>
            <person name="Weinstock G."/>
            <person name="Sodergren E."/>
            <person name="Clifton S."/>
            <person name="Fulton L."/>
            <person name="Fulton B."/>
            <person name="Courtney L."/>
            <person name="Fronick C."/>
            <person name="Harrison M."/>
            <person name="Strong C."/>
            <person name="Farmer C."/>
            <person name="Delahaunty K."/>
            <person name="Markovic C."/>
            <person name="Hall O."/>
            <person name="Minx P."/>
            <person name="Tomlinson C."/>
            <person name="Mitreva M."/>
            <person name="Hou S."/>
            <person name="Chen J."/>
            <person name="Wollam A."/>
            <person name="Pepin K.H."/>
            <person name="Johnson M."/>
            <person name="Bhonagiri V."/>
            <person name="Zhang X."/>
            <person name="Suruliraj S."/>
            <person name="Warren W."/>
            <person name="Chinwalla A."/>
            <person name="Mardis E.R."/>
            <person name="Wilson R.K."/>
        </authorList>
    </citation>
    <scope>NUCLEOTIDE SEQUENCE [LARGE SCALE GENOMIC DNA]</scope>
    <source>
        <strain evidence="7 8">F0357</strain>
    </source>
</reference>
<feature type="domain" description="D-isomer specific 2-hydroxyacid dehydrogenase NAD-binding" evidence="6">
    <location>
        <begin position="111"/>
        <end position="284"/>
    </location>
</feature>
<dbReference type="Gene3D" id="3.40.50.720">
    <property type="entry name" value="NAD(P)-binding Rossmann-like Domain"/>
    <property type="match status" value="2"/>
</dbReference>
<dbReference type="InterPro" id="IPR006139">
    <property type="entry name" value="D-isomer_2_OHA_DH_cat_dom"/>
</dbReference>
<dbReference type="PROSITE" id="PS00671">
    <property type="entry name" value="D_2_HYDROXYACID_DH_3"/>
    <property type="match status" value="1"/>
</dbReference>
<dbReference type="GO" id="GO:0016616">
    <property type="term" value="F:oxidoreductase activity, acting on the CH-OH group of donors, NAD or NADP as acceptor"/>
    <property type="evidence" value="ECO:0007669"/>
    <property type="project" value="InterPro"/>
</dbReference>
<dbReference type="InterPro" id="IPR036291">
    <property type="entry name" value="NAD(P)-bd_dom_sf"/>
</dbReference>
<comment type="similarity">
    <text evidence="1 4">Belongs to the D-isomer specific 2-hydroxyacid dehydrogenase family.</text>
</comment>
<dbReference type="Pfam" id="PF00389">
    <property type="entry name" value="2-Hacid_dh"/>
    <property type="match status" value="1"/>
</dbReference>
<evidence type="ECO:0000313" key="7">
    <source>
        <dbReference type="EMBL" id="EHM39067.1"/>
    </source>
</evidence>
<dbReference type="RefSeq" id="WP_006790634.1">
    <property type="nucleotide sequence ID" value="NZ_JH417605.1"/>
</dbReference>
<dbReference type="OrthoDB" id="9805416at2"/>
<dbReference type="Proteomes" id="UP000005481">
    <property type="component" value="Unassembled WGS sequence"/>
</dbReference>
<dbReference type="SUPFAM" id="SSF52283">
    <property type="entry name" value="Formate/glycerate dehydrogenase catalytic domain-like"/>
    <property type="match status" value="1"/>
</dbReference>
<name>G9YJ23_9FIRM</name>
<keyword evidence="2 4" id="KW-0560">Oxidoreductase</keyword>
<dbReference type="InterPro" id="IPR050418">
    <property type="entry name" value="D-iso_2-hydroxyacid_DH_PdxB"/>
</dbReference>
<comment type="caution">
    <text evidence="7">The sequence shown here is derived from an EMBL/GenBank/DDBJ whole genome shotgun (WGS) entry which is preliminary data.</text>
</comment>
<gene>
    <name evidence="7" type="ORF">HMPREF0080_01667</name>
</gene>
<evidence type="ECO:0000256" key="1">
    <source>
        <dbReference type="ARBA" id="ARBA00005854"/>
    </source>
</evidence>
<evidence type="ECO:0000259" key="5">
    <source>
        <dbReference type="Pfam" id="PF00389"/>
    </source>
</evidence>
<dbReference type="InterPro" id="IPR006140">
    <property type="entry name" value="D-isomer_DH_NAD-bd"/>
</dbReference>
<dbReference type="Pfam" id="PF02826">
    <property type="entry name" value="2-Hacid_dh_C"/>
    <property type="match status" value="1"/>
</dbReference>
<dbReference type="PATRIC" id="fig|861450.3.peg.1540"/>
<evidence type="ECO:0000313" key="8">
    <source>
        <dbReference type="Proteomes" id="UP000005481"/>
    </source>
</evidence>
<accession>G9YJ23</accession>
<sequence>MKIVLLESLGISDEILQSYAEALEKEGHRFTAYERTEDTARQIEEAKDSDIIIIANMPLKGEVIKACPDLKYIDVAFTGVDHVDLEAAKGKGIKVSNASGYSTVAVAELTIAMMLNLLRNVRAVEDACRNGGTKSGLVGSELEGKTVALFGTGAIGSRVAELAHAFGAKIIAYNGFSKKDDTDLITYLPIKELMEQADIVSLHCPVTDQSRNIINAKTLAYMKPTAYLINEARGPVVDSRALADALNSGKIAGAGIDVFETEPPLNTAHPLLHAKNTIVTPHVAFATRESMRKRAAIVFDNIHTFLAGNQQNIIL</sequence>
<dbReference type="STRING" id="861450.HMPREF0080_01667"/>
<dbReference type="PANTHER" id="PTHR43761:SF1">
    <property type="entry name" value="D-ISOMER SPECIFIC 2-HYDROXYACID DEHYDROGENASE CATALYTIC DOMAIN-CONTAINING PROTEIN-RELATED"/>
    <property type="match status" value="1"/>
</dbReference>
<dbReference type="HOGENOM" id="CLU_019796_1_3_9"/>
<dbReference type="GO" id="GO:0051287">
    <property type="term" value="F:NAD binding"/>
    <property type="evidence" value="ECO:0007669"/>
    <property type="project" value="InterPro"/>
</dbReference>
<dbReference type="EMBL" id="AGCJ01000073">
    <property type="protein sequence ID" value="EHM39067.1"/>
    <property type="molecule type" value="Genomic_DNA"/>
</dbReference>
<evidence type="ECO:0000259" key="6">
    <source>
        <dbReference type="Pfam" id="PF02826"/>
    </source>
</evidence>
<dbReference type="InterPro" id="IPR029753">
    <property type="entry name" value="D-isomer_DH_CS"/>
</dbReference>
<dbReference type="PANTHER" id="PTHR43761">
    <property type="entry name" value="D-ISOMER SPECIFIC 2-HYDROXYACID DEHYDROGENASE FAMILY PROTEIN (AFU_ORTHOLOGUE AFUA_1G13630)"/>
    <property type="match status" value="1"/>
</dbReference>
<proteinExistence type="inferred from homology"/>
<dbReference type="AlphaFoldDB" id="G9YJ23"/>
<keyword evidence="8" id="KW-1185">Reference proteome</keyword>
<protein>
    <submittedName>
        <fullName evidence="7">Putative glycerate dehydrogenase</fullName>
    </submittedName>
</protein>
<dbReference type="CDD" id="cd12161">
    <property type="entry name" value="GDH_like_1"/>
    <property type="match status" value="1"/>
</dbReference>
<feature type="domain" description="D-isomer specific 2-hydroxyacid dehydrogenase catalytic" evidence="5">
    <location>
        <begin position="12"/>
        <end position="310"/>
    </location>
</feature>
<organism evidence="7 8">
    <name type="scientific">Anaeroglobus geminatus F0357</name>
    <dbReference type="NCBI Taxonomy" id="861450"/>
    <lineage>
        <taxon>Bacteria</taxon>
        <taxon>Bacillati</taxon>
        <taxon>Bacillota</taxon>
        <taxon>Negativicutes</taxon>
        <taxon>Veillonellales</taxon>
        <taxon>Veillonellaceae</taxon>
        <taxon>Anaeroglobus</taxon>
    </lineage>
</organism>
<keyword evidence="3" id="KW-0520">NAD</keyword>
<dbReference type="SUPFAM" id="SSF51735">
    <property type="entry name" value="NAD(P)-binding Rossmann-fold domains"/>
    <property type="match status" value="1"/>
</dbReference>